<reference evidence="2" key="2">
    <citation type="journal article" date="2023" name="IMA Fungus">
        <title>Comparative genomic study of the Penicillium genus elucidates a diverse pangenome and 15 lateral gene transfer events.</title>
        <authorList>
            <person name="Petersen C."/>
            <person name="Sorensen T."/>
            <person name="Nielsen M.R."/>
            <person name="Sondergaard T.E."/>
            <person name="Sorensen J.L."/>
            <person name="Fitzpatrick D.A."/>
            <person name="Frisvad J.C."/>
            <person name="Nielsen K.L."/>
        </authorList>
    </citation>
    <scope>NUCLEOTIDE SEQUENCE</scope>
    <source>
        <strain evidence="2">IBT 21917</strain>
    </source>
</reference>
<dbReference type="OrthoDB" id="2520703at2759"/>
<dbReference type="Proteomes" id="UP001146351">
    <property type="component" value="Unassembled WGS sequence"/>
</dbReference>
<organism evidence="2 3">
    <name type="scientific">Penicillium capsulatum</name>
    <dbReference type="NCBI Taxonomy" id="69766"/>
    <lineage>
        <taxon>Eukaryota</taxon>
        <taxon>Fungi</taxon>
        <taxon>Dikarya</taxon>
        <taxon>Ascomycota</taxon>
        <taxon>Pezizomycotina</taxon>
        <taxon>Eurotiomycetes</taxon>
        <taxon>Eurotiomycetidae</taxon>
        <taxon>Eurotiales</taxon>
        <taxon>Aspergillaceae</taxon>
        <taxon>Penicillium</taxon>
    </lineage>
</organism>
<sequence length="550" mass="61640">MPHLYDLPNELLTNIVWHVIQALPLDFEDGENPASQPKGKGDDAQNPKGVVTGDPADTEGPDDEDEFLDDEDGPDDVDDLRNLCLVSRRMCDISQPVLFRHFIEDTLDGDLRNTVSFARALYRRPDLGKHVQSIVMSEPVDPAIDLPELVTEDLQLFKPAIQDLELGNDEETWLDELKEMNLSVFAALLVMKTPNLRSLTLPGGLFSMKHFSPLFRRNPSLLNGLQDFWAEACESTSTYSIASFEAFLKLPKLQVVIFEYGDLYSGSYPSAWAPGTLAVEDISFHHCYLDAGAIRKLLKACRKLKTFTYENFTLDPTEARDPPTPQSPAEFNSVQALEAARLHKDSLEEFVLDFSREPWDIEDVPAYIARQTKVGSFREFSVLERISLPHAVLPPCPKFCAALKELTITDCNSSIRDMMQHIAKDCKSGHYPALNKIKVLTLDVTQPIQLAGQRRPPGQTPEQCFRSLQALFQGTNVDFQIYPYDMPDLDPYDDDDDIVDDDFANFPGLDPPGLMGGPGRPEGGNGPMPPGLMAFFLQRARQDPDFPNFN</sequence>
<evidence type="ECO:0000256" key="1">
    <source>
        <dbReference type="SAM" id="MobiDB-lite"/>
    </source>
</evidence>
<dbReference type="Gene3D" id="3.80.10.10">
    <property type="entry name" value="Ribonuclease Inhibitor"/>
    <property type="match status" value="1"/>
</dbReference>
<evidence type="ECO:0000313" key="2">
    <source>
        <dbReference type="EMBL" id="KAJ5171818.1"/>
    </source>
</evidence>
<evidence type="ECO:0000313" key="3">
    <source>
        <dbReference type="Proteomes" id="UP001146351"/>
    </source>
</evidence>
<name>A0A9W9LR48_9EURO</name>
<gene>
    <name evidence="2" type="ORF">N7492_004411</name>
</gene>
<keyword evidence="3" id="KW-1185">Reference proteome</keyword>
<dbReference type="SUPFAM" id="SSF52047">
    <property type="entry name" value="RNI-like"/>
    <property type="match status" value="1"/>
</dbReference>
<comment type="caution">
    <text evidence="2">The sequence shown here is derived from an EMBL/GenBank/DDBJ whole genome shotgun (WGS) entry which is preliminary data.</text>
</comment>
<reference evidence="2" key="1">
    <citation type="submission" date="2022-11" db="EMBL/GenBank/DDBJ databases">
        <authorList>
            <person name="Petersen C."/>
        </authorList>
    </citation>
    <scope>NUCLEOTIDE SEQUENCE</scope>
    <source>
        <strain evidence="2">IBT 21917</strain>
    </source>
</reference>
<feature type="compositionally biased region" description="Acidic residues" evidence="1">
    <location>
        <begin position="56"/>
        <end position="75"/>
    </location>
</feature>
<protein>
    <submittedName>
        <fullName evidence="2">Uncharacterized protein</fullName>
    </submittedName>
</protein>
<dbReference type="InterPro" id="IPR032675">
    <property type="entry name" value="LRR_dom_sf"/>
</dbReference>
<feature type="region of interest" description="Disordered" evidence="1">
    <location>
        <begin position="28"/>
        <end position="75"/>
    </location>
</feature>
<accession>A0A9W9LR48</accession>
<dbReference type="AlphaFoldDB" id="A0A9W9LR48"/>
<feature type="compositionally biased region" description="Gly residues" evidence="1">
    <location>
        <begin position="514"/>
        <end position="526"/>
    </location>
</feature>
<feature type="region of interest" description="Disordered" evidence="1">
    <location>
        <begin position="505"/>
        <end position="550"/>
    </location>
</feature>
<proteinExistence type="predicted"/>
<dbReference type="EMBL" id="JAPQKO010000003">
    <property type="protein sequence ID" value="KAJ5171818.1"/>
    <property type="molecule type" value="Genomic_DNA"/>
</dbReference>